<evidence type="ECO:0000313" key="2">
    <source>
        <dbReference type="EMBL" id="CAJ1937640.1"/>
    </source>
</evidence>
<accession>A0AAD2CQY9</accession>
<sequence>MKQKTKAETGTSLGESENHEGMVGLKTLPLVDSKPTSEVFVGRNASDVLCGRGVQVLHHAGNLNLHLAVNEFRAEYLRSRRGRKKEIIETIVKRLKSTGSRFLKTAHSDKTKWVEADETFAYQKVSHVLRGANTGKAVEKIKKQESEITKNQKEHRQQPKQAIASLSTNMSQLSQFASATIMPTSQHRLPLDFSLVQTLLERQLLAEMTGNIAPQPNMANLLRHPNPMVFLPQGRNDNEQLMNIAQPQHPSATQQLMPLQFNATFYHDQFSSLRAQQLSQGVSCHFSAPNQREQDHDLREVAAQKNEVEDGSRYRN</sequence>
<feature type="domain" description="DUF6824" evidence="1">
    <location>
        <begin position="47"/>
        <end position="130"/>
    </location>
</feature>
<protein>
    <recommendedName>
        <fullName evidence="1">DUF6824 domain-containing protein</fullName>
    </recommendedName>
</protein>
<dbReference type="InterPro" id="IPR049227">
    <property type="entry name" value="DUF6824"/>
</dbReference>
<evidence type="ECO:0000259" key="1">
    <source>
        <dbReference type="Pfam" id="PF20710"/>
    </source>
</evidence>
<gene>
    <name evidence="2" type="ORF">CYCCA115_LOCUS5745</name>
</gene>
<dbReference type="Pfam" id="PF20710">
    <property type="entry name" value="DUF6824"/>
    <property type="match status" value="1"/>
</dbReference>
<organism evidence="2 3">
    <name type="scientific">Cylindrotheca closterium</name>
    <dbReference type="NCBI Taxonomy" id="2856"/>
    <lineage>
        <taxon>Eukaryota</taxon>
        <taxon>Sar</taxon>
        <taxon>Stramenopiles</taxon>
        <taxon>Ochrophyta</taxon>
        <taxon>Bacillariophyta</taxon>
        <taxon>Bacillariophyceae</taxon>
        <taxon>Bacillariophycidae</taxon>
        <taxon>Bacillariales</taxon>
        <taxon>Bacillariaceae</taxon>
        <taxon>Cylindrotheca</taxon>
    </lineage>
</organism>
<reference evidence="2" key="1">
    <citation type="submission" date="2023-08" db="EMBL/GenBank/DDBJ databases">
        <authorList>
            <person name="Audoor S."/>
            <person name="Bilcke G."/>
        </authorList>
    </citation>
    <scope>NUCLEOTIDE SEQUENCE</scope>
</reference>
<dbReference type="Proteomes" id="UP001295423">
    <property type="component" value="Unassembled WGS sequence"/>
</dbReference>
<keyword evidence="3" id="KW-1185">Reference proteome</keyword>
<dbReference type="EMBL" id="CAKOGP040000668">
    <property type="protein sequence ID" value="CAJ1937640.1"/>
    <property type="molecule type" value="Genomic_DNA"/>
</dbReference>
<dbReference type="AlphaFoldDB" id="A0AAD2CQY9"/>
<evidence type="ECO:0000313" key="3">
    <source>
        <dbReference type="Proteomes" id="UP001295423"/>
    </source>
</evidence>
<name>A0AAD2CQY9_9STRA</name>
<proteinExistence type="predicted"/>
<comment type="caution">
    <text evidence="2">The sequence shown here is derived from an EMBL/GenBank/DDBJ whole genome shotgun (WGS) entry which is preliminary data.</text>
</comment>